<dbReference type="Proteomes" id="UP001500751">
    <property type="component" value="Unassembled WGS sequence"/>
</dbReference>
<dbReference type="RefSeq" id="WP_344664044.1">
    <property type="nucleotide sequence ID" value="NZ_BAAAQN010000003.1"/>
</dbReference>
<reference evidence="2 3" key="1">
    <citation type="journal article" date="2019" name="Int. J. Syst. Evol. Microbiol.">
        <title>The Global Catalogue of Microorganisms (GCM) 10K type strain sequencing project: providing services to taxonomists for standard genome sequencing and annotation.</title>
        <authorList>
            <consortium name="The Broad Institute Genomics Platform"/>
            <consortium name="The Broad Institute Genome Sequencing Center for Infectious Disease"/>
            <person name="Wu L."/>
            <person name="Ma J."/>
        </authorList>
    </citation>
    <scope>NUCLEOTIDE SEQUENCE [LARGE SCALE GENOMIC DNA]</scope>
    <source>
        <strain evidence="2 3">JCM 16014</strain>
    </source>
</reference>
<evidence type="ECO:0000313" key="3">
    <source>
        <dbReference type="Proteomes" id="UP001500751"/>
    </source>
</evidence>
<dbReference type="InterPro" id="IPR016181">
    <property type="entry name" value="Acyl_CoA_acyltransferase"/>
</dbReference>
<dbReference type="PROSITE" id="PS51186">
    <property type="entry name" value="GNAT"/>
    <property type="match status" value="1"/>
</dbReference>
<dbReference type="EMBL" id="BAAAQN010000003">
    <property type="protein sequence ID" value="GAA2014874.1"/>
    <property type="molecule type" value="Genomic_DNA"/>
</dbReference>
<evidence type="ECO:0000313" key="2">
    <source>
        <dbReference type="EMBL" id="GAA2014874.1"/>
    </source>
</evidence>
<comment type="caution">
    <text evidence="2">The sequence shown here is derived from an EMBL/GenBank/DDBJ whole genome shotgun (WGS) entry which is preliminary data.</text>
</comment>
<keyword evidence="3" id="KW-1185">Reference proteome</keyword>
<dbReference type="Gene3D" id="3.40.630.30">
    <property type="match status" value="1"/>
</dbReference>
<dbReference type="CDD" id="cd04301">
    <property type="entry name" value="NAT_SF"/>
    <property type="match status" value="1"/>
</dbReference>
<protein>
    <submittedName>
        <fullName evidence="2">GNAT family N-acetyltransferase</fullName>
    </submittedName>
</protein>
<feature type="domain" description="N-acetyltransferase" evidence="1">
    <location>
        <begin position="10"/>
        <end position="165"/>
    </location>
</feature>
<dbReference type="SUPFAM" id="SSF55729">
    <property type="entry name" value="Acyl-CoA N-acyltransferases (Nat)"/>
    <property type="match status" value="1"/>
</dbReference>
<proteinExistence type="predicted"/>
<name>A0ABN2TN38_9ACTN</name>
<accession>A0ABN2TN38</accession>
<dbReference type="InterPro" id="IPR000182">
    <property type="entry name" value="GNAT_dom"/>
</dbReference>
<dbReference type="Pfam" id="PF00583">
    <property type="entry name" value="Acetyltransf_1"/>
    <property type="match status" value="1"/>
</dbReference>
<evidence type="ECO:0000259" key="1">
    <source>
        <dbReference type="PROSITE" id="PS51186"/>
    </source>
</evidence>
<organism evidence="2 3">
    <name type="scientific">Catenulispora yoronensis</name>
    <dbReference type="NCBI Taxonomy" id="450799"/>
    <lineage>
        <taxon>Bacteria</taxon>
        <taxon>Bacillati</taxon>
        <taxon>Actinomycetota</taxon>
        <taxon>Actinomycetes</taxon>
        <taxon>Catenulisporales</taxon>
        <taxon>Catenulisporaceae</taxon>
        <taxon>Catenulispora</taxon>
    </lineage>
</organism>
<gene>
    <name evidence="2" type="ORF">GCM10009839_07460</name>
</gene>
<sequence length="165" mass="17772">MTQLTALAPADVIPLRDELLAAALQSFAAPPWNEGPEDAAETVDRIWSHLDGRDFAGVVARDGEVLVGFAFGSTNSAYAALHPGPTVLTEAFELVELAVVPEYQGRGIGRALHDAVLVDAPSPRLLITHPDAPARTAYLRWAWADLGLVTMPEGGEWILMRHDAR</sequence>